<gene>
    <name evidence="2" type="ORF">JKV55_04575</name>
</gene>
<keyword evidence="1" id="KW-0732">Signal</keyword>
<feature type="chain" id="PRO_5045637642" description="DUF3300 domain-containing protein" evidence="1">
    <location>
        <begin position="31"/>
        <end position="144"/>
    </location>
</feature>
<name>A0ABS1QP39_9GAMM</name>
<evidence type="ECO:0008006" key="4">
    <source>
        <dbReference type="Google" id="ProtNLM"/>
    </source>
</evidence>
<dbReference type="Pfam" id="PF20125">
    <property type="entry name" value="DUF6515"/>
    <property type="match status" value="1"/>
</dbReference>
<sequence>MNGSVLRRGALLLPLLGVFALGAAVPEAQARWDDHRYERHAKHYKHHPHKHMKQRQHYYRHAPKQRVVVVERHHYHRPPAYYAVPGPGTHISVSLPLGTIVSSLPGGFISFSYSDGPYYYHGGNYFRPYDRGYRVVSAPPGHRW</sequence>
<comment type="caution">
    <text evidence="2">The sequence shown here is derived from an EMBL/GenBank/DDBJ whole genome shotgun (WGS) entry which is preliminary data.</text>
</comment>
<evidence type="ECO:0000313" key="2">
    <source>
        <dbReference type="EMBL" id="MBL1376613.1"/>
    </source>
</evidence>
<evidence type="ECO:0000256" key="1">
    <source>
        <dbReference type="SAM" id="SignalP"/>
    </source>
</evidence>
<feature type="signal peptide" evidence="1">
    <location>
        <begin position="1"/>
        <end position="30"/>
    </location>
</feature>
<proteinExistence type="predicted"/>
<protein>
    <recommendedName>
        <fullName evidence="4">DUF3300 domain-containing protein</fullName>
    </recommendedName>
</protein>
<organism evidence="2 3">
    <name type="scientific">Zobellella iuensis</name>
    <dbReference type="NCBI Taxonomy" id="2803811"/>
    <lineage>
        <taxon>Bacteria</taxon>
        <taxon>Pseudomonadati</taxon>
        <taxon>Pseudomonadota</taxon>
        <taxon>Gammaproteobacteria</taxon>
        <taxon>Aeromonadales</taxon>
        <taxon>Aeromonadaceae</taxon>
        <taxon>Zobellella</taxon>
    </lineage>
</organism>
<keyword evidence="3" id="KW-1185">Reference proteome</keyword>
<dbReference type="Proteomes" id="UP000638570">
    <property type="component" value="Unassembled WGS sequence"/>
</dbReference>
<accession>A0ABS1QP39</accession>
<reference evidence="3" key="1">
    <citation type="submission" date="2021-01" db="EMBL/GenBank/DDBJ databases">
        <title>Genome public.</title>
        <authorList>
            <person name="Liu C."/>
            <person name="Sun Q."/>
        </authorList>
    </citation>
    <scope>NUCLEOTIDE SEQUENCE [LARGE SCALE GENOMIC DNA]</scope>
    <source>
        <strain evidence="3">CGMCC 1.18722</strain>
    </source>
</reference>
<dbReference type="EMBL" id="JAERTZ010000012">
    <property type="protein sequence ID" value="MBL1376613.1"/>
    <property type="molecule type" value="Genomic_DNA"/>
</dbReference>
<evidence type="ECO:0000313" key="3">
    <source>
        <dbReference type="Proteomes" id="UP000638570"/>
    </source>
</evidence>
<dbReference type="InterPro" id="IPR045398">
    <property type="entry name" value="DUF6515"/>
</dbReference>
<dbReference type="RefSeq" id="WP_202082637.1">
    <property type="nucleotide sequence ID" value="NZ_JAERTZ010000012.1"/>
</dbReference>